<reference evidence="1 2" key="1">
    <citation type="submission" date="2016-11" db="EMBL/GenBank/DDBJ databases">
        <authorList>
            <person name="Jaros S."/>
            <person name="Januszkiewicz K."/>
            <person name="Wedrychowicz H."/>
        </authorList>
    </citation>
    <scope>NUCLEOTIDE SEQUENCE [LARGE SCALE GENOMIC DNA]</scope>
    <source>
        <strain evidence="1 2">OK807</strain>
    </source>
</reference>
<dbReference type="Proteomes" id="UP000181909">
    <property type="component" value="Unassembled WGS sequence"/>
</dbReference>
<proteinExistence type="predicted"/>
<dbReference type="EMBL" id="FPJO01000003">
    <property type="protein sequence ID" value="SFX47041.1"/>
    <property type="molecule type" value="Genomic_DNA"/>
</dbReference>
<accession>A0A1K1XBG6</accession>
<protein>
    <submittedName>
        <fullName evidence="1">Uncharacterized protein</fullName>
    </submittedName>
</protein>
<dbReference type="AlphaFoldDB" id="A0A1K1XBG6"/>
<gene>
    <name evidence="1" type="ORF">SAMN02787144_1003230</name>
</gene>
<evidence type="ECO:0000313" key="1">
    <source>
        <dbReference type="EMBL" id="SFX47041.1"/>
    </source>
</evidence>
<evidence type="ECO:0000313" key="2">
    <source>
        <dbReference type="Proteomes" id="UP000181909"/>
    </source>
</evidence>
<name>A0A1K1XBG6_STRAR</name>
<organism evidence="1 2">
    <name type="scientific">Streptomyces atratus</name>
    <dbReference type="NCBI Taxonomy" id="1893"/>
    <lineage>
        <taxon>Bacteria</taxon>
        <taxon>Bacillati</taxon>
        <taxon>Actinomycetota</taxon>
        <taxon>Actinomycetes</taxon>
        <taxon>Kitasatosporales</taxon>
        <taxon>Streptomycetaceae</taxon>
        <taxon>Streptomyces</taxon>
    </lineage>
</organism>
<sequence>MPAATGALPRAPLLKRRRGPGVAKVLAANVGYETLGRCATRIWSFSARAAT</sequence>